<evidence type="ECO:0000256" key="1">
    <source>
        <dbReference type="ARBA" id="ARBA00005715"/>
    </source>
</evidence>
<evidence type="ECO:0000256" key="9">
    <source>
        <dbReference type="ARBA" id="ARBA00037335"/>
    </source>
</evidence>
<dbReference type="Gene3D" id="3.40.980.20">
    <property type="entry name" value="Four-carbon acid sugar kinase, nucleotide binding domain"/>
    <property type="match status" value="1"/>
</dbReference>
<evidence type="ECO:0000256" key="2">
    <source>
        <dbReference type="ARBA" id="ARBA00022679"/>
    </source>
</evidence>
<dbReference type="InterPro" id="IPR031475">
    <property type="entry name" value="NBD_C"/>
</dbReference>
<dbReference type="InterPro" id="IPR037051">
    <property type="entry name" value="4-carb_acid_sugar_kinase_N_sf"/>
</dbReference>
<evidence type="ECO:0000256" key="7">
    <source>
        <dbReference type="ARBA" id="ARBA00035898"/>
    </source>
</evidence>
<evidence type="ECO:0000256" key="8">
    <source>
        <dbReference type="ARBA" id="ARBA00036346"/>
    </source>
</evidence>
<protein>
    <recommendedName>
        <fullName evidence="11">3-oxo-tetronate kinase</fullName>
        <ecNumber evidence="10">2.7.1.217</ecNumber>
    </recommendedName>
    <alternativeName>
        <fullName evidence="12">3-dehydrotetronate 4-kinase</fullName>
    </alternativeName>
</protein>
<sequence length="427" mass="43802">MPTLGAIADDFTGATDLATMLVARGYRTVVTVGTDAFADGTGNRTLRDADAVVVALKSRTAPVEEAVGASLTALRALREAGCARYYFKYCSTFDSTPRGNIGPVADALLAELDEHRTVVVPSFPATGRTVDQGLLYVHGELLQDSPMRHHPLTPMRDSDLRRLLAPQTGHPVRLIGLDTVRAGSDALRAALDAPDLADALVVVDAVSDQDLETVCAATAHLALVTGAAGLALGLTGPHAEAARATPASGPGDPGVVLSGSASSATRAQVAHARTRLPHRKLDVAALRTDFSGTVAGLVAFARRAWDDDPAKPPLIYAVGDLGDLEQTAPDGAPAASELVERALAACATGLVAAGARRLLVAGGETSGAVVTALGVRTLSIGAPIAPGVTWARAEGRADGRDHTVDLALKSGNFGDTAIFTEAWSALA</sequence>
<evidence type="ECO:0000259" key="14">
    <source>
        <dbReference type="Pfam" id="PF17042"/>
    </source>
</evidence>
<comment type="function">
    <text evidence="9">Catalyzes the ATP-dependent phosphorylation of 3-oxo-tetronate to 3-oxo-tetronate 4-phosphate.</text>
</comment>
<evidence type="ECO:0000256" key="4">
    <source>
        <dbReference type="ARBA" id="ARBA00022777"/>
    </source>
</evidence>
<keyword evidence="4 15" id="KW-0418">Kinase</keyword>
<evidence type="ECO:0000256" key="6">
    <source>
        <dbReference type="ARBA" id="ARBA00023277"/>
    </source>
</evidence>
<dbReference type="Pfam" id="PF17042">
    <property type="entry name" value="NBD_C"/>
    <property type="match status" value="1"/>
</dbReference>
<keyword evidence="6" id="KW-0119">Carbohydrate metabolism</keyword>
<dbReference type="Pfam" id="PF07005">
    <property type="entry name" value="SBD_N"/>
    <property type="match status" value="1"/>
</dbReference>
<dbReference type="SUPFAM" id="SSF142764">
    <property type="entry name" value="YgbK-like"/>
    <property type="match status" value="1"/>
</dbReference>
<dbReference type="Proteomes" id="UP001595871">
    <property type="component" value="Unassembled WGS sequence"/>
</dbReference>
<feature type="domain" description="Four-carbon acid sugar kinase N-terminal" evidence="13">
    <location>
        <begin position="4"/>
        <end position="233"/>
    </location>
</feature>
<evidence type="ECO:0000259" key="13">
    <source>
        <dbReference type="Pfam" id="PF07005"/>
    </source>
</evidence>
<dbReference type="Gene3D" id="3.40.50.10840">
    <property type="entry name" value="Putative sugar-binding, N-terminal domain"/>
    <property type="match status" value="1"/>
</dbReference>
<organism evidence="15 16">
    <name type="scientific">Streptomyces flavovirens</name>
    <dbReference type="NCBI Taxonomy" id="52258"/>
    <lineage>
        <taxon>Bacteria</taxon>
        <taxon>Bacillati</taxon>
        <taxon>Actinomycetota</taxon>
        <taxon>Actinomycetes</taxon>
        <taxon>Kitasatosporales</taxon>
        <taxon>Streptomycetaceae</taxon>
        <taxon>Streptomyces</taxon>
    </lineage>
</organism>
<evidence type="ECO:0000313" key="15">
    <source>
        <dbReference type="EMBL" id="MFC4187944.1"/>
    </source>
</evidence>
<dbReference type="RefSeq" id="WP_200694303.1">
    <property type="nucleotide sequence ID" value="NZ_BAAAYA010000016.1"/>
</dbReference>
<feature type="domain" description="Four-carbon acid sugar kinase nucleotide binding" evidence="14">
    <location>
        <begin position="255"/>
        <end position="419"/>
    </location>
</feature>
<dbReference type="InterPro" id="IPR042213">
    <property type="entry name" value="NBD_C_sf"/>
</dbReference>
<evidence type="ECO:0000313" key="16">
    <source>
        <dbReference type="Proteomes" id="UP001595871"/>
    </source>
</evidence>
<reference evidence="16" key="1">
    <citation type="journal article" date="2019" name="Int. J. Syst. Evol. Microbiol.">
        <title>The Global Catalogue of Microorganisms (GCM) 10K type strain sequencing project: providing services to taxonomists for standard genome sequencing and annotation.</title>
        <authorList>
            <consortium name="The Broad Institute Genomics Platform"/>
            <consortium name="The Broad Institute Genome Sequencing Center for Infectious Disease"/>
            <person name="Wu L."/>
            <person name="Ma J."/>
        </authorList>
    </citation>
    <scope>NUCLEOTIDE SEQUENCE [LARGE SCALE GENOMIC DNA]</scope>
    <source>
        <strain evidence="16">CCM 3243</strain>
    </source>
</reference>
<comment type="similarity">
    <text evidence="1">Belongs to the four-carbon acid sugar kinase family.</text>
</comment>
<evidence type="ECO:0000256" key="5">
    <source>
        <dbReference type="ARBA" id="ARBA00022840"/>
    </source>
</evidence>
<dbReference type="InterPro" id="IPR010737">
    <property type="entry name" value="4-carb_acid_sugar_kinase_N"/>
</dbReference>
<comment type="caution">
    <text evidence="15">The sequence shown here is derived from an EMBL/GenBank/DDBJ whole genome shotgun (WGS) entry which is preliminary data.</text>
</comment>
<dbReference type="EMBL" id="JBHSCF010000029">
    <property type="protein sequence ID" value="MFC4187944.1"/>
    <property type="molecule type" value="Genomic_DNA"/>
</dbReference>
<evidence type="ECO:0000256" key="3">
    <source>
        <dbReference type="ARBA" id="ARBA00022741"/>
    </source>
</evidence>
<dbReference type="NCBIfam" id="NF043035">
    <property type="entry name" value="OxoTetrKin"/>
    <property type="match status" value="1"/>
</dbReference>
<evidence type="ECO:0000256" key="12">
    <source>
        <dbReference type="ARBA" id="ARBA00041377"/>
    </source>
</evidence>
<dbReference type="GO" id="GO:0016301">
    <property type="term" value="F:kinase activity"/>
    <property type="evidence" value="ECO:0007669"/>
    <property type="project" value="UniProtKB-KW"/>
</dbReference>
<keyword evidence="3" id="KW-0547">Nucleotide-binding</keyword>
<evidence type="ECO:0000256" key="10">
    <source>
        <dbReference type="ARBA" id="ARBA00039095"/>
    </source>
</evidence>
<evidence type="ECO:0000256" key="11">
    <source>
        <dbReference type="ARBA" id="ARBA00039461"/>
    </source>
</evidence>
<dbReference type="EC" id="2.7.1.217" evidence="10"/>
<proteinExistence type="inferred from homology"/>
<accession>A0ABV8N653</accession>
<name>A0ABV8N653_9ACTN</name>
<keyword evidence="16" id="KW-1185">Reference proteome</keyword>
<comment type="catalytic activity">
    <reaction evidence="8">
        <text>3-dehydro-D-erythronate + ATP = 3-dehydro-4-O-phospho-D-erythronate + ADP + H(+)</text>
        <dbReference type="Rhea" id="RHEA:52556"/>
        <dbReference type="ChEBI" id="CHEBI:15378"/>
        <dbReference type="ChEBI" id="CHEBI:30616"/>
        <dbReference type="ChEBI" id="CHEBI:57958"/>
        <dbReference type="ChEBI" id="CHEBI:136593"/>
        <dbReference type="ChEBI" id="CHEBI:456216"/>
        <dbReference type="EC" id="2.7.1.217"/>
    </reaction>
</comment>
<comment type="catalytic activity">
    <reaction evidence="7">
        <text>3-dehydro-L-erythronate + ATP = 3-dehydro-4-O-phospho-L-erythronate + ADP + H(+)</text>
        <dbReference type="Rhea" id="RHEA:52552"/>
        <dbReference type="ChEBI" id="CHEBI:15378"/>
        <dbReference type="ChEBI" id="CHEBI:30616"/>
        <dbReference type="ChEBI" id="CHEBI:136592"/>
        <dbReference type="ChEBI" id="CHEBI:136670"/>
        <dbReference type="ChEBI" id="CHEBI:456216"/>
        <dbReference type="EC" id="2.7.1.217"/>
    </reaction>
</comment>
<gene>
    <name evidence="15" type="primary">otnK</name>
    <name evidence="15" type="ORF">ACFO3R_16410</name>
</gene>
<keyword evidence="5" id="KW-0067">ATP-binding</keyword>
<dbReference type="InterPro" id="IPR050007">
    <property type="entry name" value="OtnK"/>
</dbReference>
<keyword evidence="2 15" id="KW-0808">Transferase</keyword>